<dbReference type="InterPro" id="IPR025660">
    <property type="entry name" value="Pept_his_AS"/>
</dbReference>
<sequence length="353" mass="38626">QRSTLFLALVAVVSGRHVLNELRDRVISPEAEQLTGQALVDYVNANQQLFKTKLNPRYAGMSEERKRSMINGLAAPISELSAELDKEGRVTHHVLAADIPESFDARTAWPQCPSIGLIRDQSTCGSCWAFGASEVISDRICIATGGAQQYNISADDLLSCCGFTCGMGCSGGYPLQAMKFWVSHGVVTGSNYEEKQGCMPYPFPPCEHHNNNTHYLQCDDTPDSHTPSCTKTCQAGYPLTYSQDKHYGKSAYGLSKKVTDIQSEIMLNGPVEAGFDVYEDFEQYTGGVYVHHGGKKIGGHAVKVIGWGVDGTTPYWLVANSWNMDWGENGLFRIIRGTNECGFEDAMVAGLPK</sequence>
<comment type="similarity">
    <text evidence="1">Belongs to the peptidase C1 family.</text>
</comment>
<dbReference type="AlphaFoldDB" id="A0AAN5IGH3"/>
<organism evidence="10 11">
    <name type="scientific">Pristionchus mayeri</name>
    <dbReference type="NCBI Taxonomy" id="1317129"/>
    <lineage>
        <taxon>Eukaryota</taxon>
        <taxon>Metazoa</taxon>
        <taxon>Ecdysozoa</taxon>
        <taxon>Nematoda</taxon>
        <taxon>Chromadorea</taxon>
        <taxon>Rhabditida</taxon>
        <taxon>Rhabditina</taxon>
        <taxon>Diplogasteromorpha</taxon>
        <taxon>Diplogasteroidea</taxon>
        <taxon>Neodiplogasteridae</taxon>
        <taxon>Pristionchus</taxon>
    </lineage>
</organism>
<evidence type="ECO:0000313" key="11">
    <source>
        <dbReference type="Proteomes" id="UP001328107"/>
    </source>
</evidence>
<feature type="chain" id="PRO_5042894870" description="Peptidase C1A papain C-terminal domain-containing protein" evidence="8">
    <location>
        <begin position="16"/>
        <end position="353"/>
    </location>
</feature>
<feature type="domain" description="Peptidase C1A papain C-terminal" evidence="9">
    <location>
        <begin position="99"/>
        <end position="351"/>
    </location>
</feature>
<protein>
    <recommendedName>
        <fullName evidence="9">Peptidase C1A papain C-terminal domain-containing protein</fullName>
    </recommendedName>
</protein>
<dbReference type="PANTHER" id="PTHR12411">
    <property type="entry name" value="CYSTEINE PROTEASE FAMILY C1-RELATED"/>
    <property type="match status" value="1"/>
</dbReference>
<accession>A0AAN5IGH3</accession>
<dbReference type="PROSITE" id="PS00640">
    <property type="entry name" value="THIOL_PROTEASE_ASN"/>
    <property type="match status" value="1"/>
</dbReference>
<dbReference type="SMART" id="SM00645">
    <property type="entry name" value="Pept_C1"/>
    <property type="match status" value="1"/>
</dbReference>
<dbReference type="GO" id="GO:0006508">
    <property type="term" value="P:proteolysis"/>
    <property type="evidence" value="ECO:0007669"/>
    <property type="project" value="UniProtKB-KW"/>
</dbReference>
<evidence type="ECO:0000256" key="3">
    <source>
        <dbReference type="ARBA" id="ARBA00022729"/>
    </source>
</evidence>
<evidence type="ECO:0000259" key="9">
    <source>
        <dbReference type="SMART" id="SM00645"/>
    </source>
</evidence>
<evidence type="ECO:0000256" key="1">
    <source>
        <dbReference type="ARBA" id="ARBA00008455"/>
    </source>
</evidence>
<dbReference type="PROSITE" id="PS00139">
    <property type="entry name" value="THIOL_PROTEASE_CYS"/>
    <property type="match status" value="1"/>
</dbReference>
<evidence type="ECO:0000256" key="8">
    <source>
        <dbReference type="SAM" id="SignalP"/>
    </source>
</evidence>
<dbReference type="SUPFAM" id="SSF54001">
    <property type="entry name" value="Cysteine proteinases"/>
    <property type="match status" value="1"/>
</dbReference>
<dbReference type="PRINTS" id="PR00705">
    <property type="entry name" value="PAPAIN"/>
</dbReference>
<keyword evidence="7" id="KW-1015">Disulfide bond</keyword>
<proteinExistence type="inferred from homology"/>
<evidence type="ECO:0000256" key="6">
    <source>
        <dbReference type="ARBA" id="ARBA00023145"/>
    </source>
</evidence>
<reference evidence="11" key="1">
    <citation type="submission" date="2022-10" db="EMBL/GenBank/DDBJ databases">
        <title>Genome assembly of Pristionchus species.</title>
        <authorList>
            <person name="Yoshida K."/>
            <person name="Sommer R.J."/>
        </authorList>
    </citation>
    <scope>NUCLEOTIDE SEQUENCE [LARGE SCALE GENOMIC DNA]</scope>
    <source>
        <strain evidence="11">RS5460</strain>
    </source>
</reference>
<keyword evidence="6" id="KW-0865">Zymogen</keyword>
<dbReference type="InterPro" id="IPR038765">
    <property type="entry name" value="Papain-like_cys_pep_sf"/>
</dbReference>
<dbReference type="InterPro" id="IPR025661">
    <property type="entry name" value="Pept_asp_AS"/>
</dbReference>
<dbReference type="FunFam" id="3.90.70.10:FF:000031">
    <property type="entry name" value="Cathepsin B"/>
    <property type="match status" value="1"/>
</dbReference>
<dbReference type="PROSITE" id="PS00639">
    <property type="entry name" value="THIOL_PROTEASE_HIS"/>
    <property type="match status" value="1"/>
</dbReference>
<dbReference type="EMBL" id="BTRK01000006">
    <property type="protein sequence ID" value="GMR62971.1"/>
    <property type="molecule type" value="Genomic_DNA"/>
</dbReference>
<keyword evidence="3 8" id="KW-0732">Signal</keyword>
<gene>
    <name evidence="10" type="ORF">PMAYCL1PPCAC_33166</name>
</gene>
<evidence type="ECO:0000256" key="2">
    <source>
        <dbReference type="ARBA" id="ARBA00022670"/>
    </source>
</evidence>
<dbReference type="Pfam" id="PF00112">
    <property type="entry name" value="Peptidase_C1"/>
    <property type="match status" value="1"/>
</dbReference>
<dbReference type="Proteomes" id="UP001328107">
    <property type="component" value="Unassembled WGS sequence"/>
</dbReference>
<keyword evidence="11" id="KW-1185">Reference proteome</keyword>
<dbReference type="InterPro" id="IPR000169">
    <property type="entry name" value="Pept_cys_AS"/>
</dbReference>
<keyword evidence="4" id="KW-0378">Hydrolase</keyword>
<evidence type="ECO:0000256" key="5">
    <source>
        <dbReference type="ARBA" id="ARBA00022807"/>
    </source>
</evidence>
<evidence type="ECO:0000256" key="7">
    <source>
        <dbReference type="ARBA" id="ARBA00023157"/>
    </source>
</evidence>
<dbReference type="InterPro" id="IPR013128">
    <property type="entry name" value="Peptidase_C1A"/>
</dbReference>
<dbReference type="GO" id="GO:0008234">
    <property type="term" value="F:cysteine-type peptidase activity"/>
    <property type="evidence" value="ECO:0007669"/>
    <property type="project" value="UniProtKB-KW"/>
</dbReference>
<comment type="caution">
    <text evidence="10">The sequence shown here is derived from an EMBL/GenBank/DDBJ whole genome shotgun (WGS) entry which is preliminary data.</text>
</comment>
<evidence type="ECO:0000313" key="10">
    <source>
        <dbReference type="EMBL" id="GMR62971.1"/>
    </source>
</evidence>
<keyword evidence="2" id="KW-0645">Protease</keyword>
<evidence type="ECO:0000256" key="4">
    <source>
        <dbReference type="ARBA" id="ARBA00022801"/>
    </source>
</evidence>
<keyword evidence="5" id="KW-0788">Thiol protease</keyword>
<dbReference type="InterPro" id="IPR000668">
    <property type="entry name" value="Peptidase_C1A_C"/>
</dbReference>
<name>A0AAN5IGH3_9BILA</name>
<feature type="non-terminal residue" evidence="10">
    <location>
        <position position="1"/>
    </location>
</feature>
<dbReference type="CDD" id="cd02620">
    <property type="entry name" value="Peptidase_C1A_CathepsinB"/>
    <property type="match status" value="1"/>
</dbReference>
<feature type="signal peptide" evidence="8">
    <location>
        <begin position="1"/>
        <end position="15"/>
    </location>
</feature>
<dbReference type="Gene3D" id="3.90.70.10">
    <property type="entry name" value="Cysteine proteinases"/>
    <property type="match status" value="1"/>
</dbReference>